<dbReference type="RefSeq" id="WP_125433311.1">
    <property type="nucleotide sequence ID" value="NZ_RWIS01000016.1"/>
</dbReference>
<name>A0A3R9N3W3_9BACT</name>
<accession>A0A3R9N3W3</accession>
<reference evidence="1 2" key="1">
    <citation type="submission" date="2018-12" db="EMBL/GenBank/DDBJ databases">
        <authorList>
            <person name="Feng G."/>
            <person name="Zhu H."/>
        </authorList>
    </citation>
    <scope>NUCLEOTIDE SEQUENCE [LARGE SCALE GENOMIC DNA]</scope>
    <source>
        <strain evidence="1 2">9PBR-2</strain>
    </source>
</reference>
<keyword evidence="2" id="KW-1185">Reference proteome</keyword>
<dbReference type="EMBL" id="RWIS01000016">
    <property type="protein sequence ID" value="RSK24499.1"/>
    <property type="molecule type" value="Genomic_DNA"/>
</dbReference>
<evidence type="ECO:0000313" key="2">
    <source>
        <dbReference type="Proteomes" id="UP000280066"/>
    </source>
</evidence>
<proteinExistence type="predicted"/>
<dbReference type="Proteomes" id="UP000280066">
    <property type="component" value="Unassembled WGS sequence"/>
</dbReference>
<dbReference type="OrthoDB" id="9971858at2"/>
<comment type="caution">
    <text evidence="1">The sequence shown here is derived from an EMBL/GenBank/DDBJ whole genome shotgun (WGS) entry which is preliminary data.</text>
</comment>
<gene>
    <name evidence="1" type="ORF">EI290_19300</name>
</gene>
<organism evidence="1 2">
    <name type="scientific">Hymenobacter metallilatus</name>
    <dbReference type="NCBI Taxonomy" id="2493666"/>
    <lineage>
        <taxon>Bacteria</taxon>
        <taxon>Pseudomonadati</taxon>
        <taxon>Bacteroidota</taxon>
        <taxon>Cytophagia</taxon>
        <taxon>Cytophagales</taxon>
        <taxon>Hymenobacteraceae</taxon>
        <taxon>Hymenobacter</taxon>
    </lineage>
</organism>
<sequence>MLFSADSTPDHEFDAFLLRALSQCPQPADAARGWQLLLPRLALLTKPEPLSRAQAEHWLLDRPGPPLVAGA</sequence>
<protein>
    <submittedName>
        <fullName evidence="1">Uncharacterized protein</fullName>
    </submittedName>
</protein>
<dbReference type="AlphaFoldDB" id="A0A3R9N3W3"/>
<evidence type="ECO:0000313" key="1">
    <source>
        <dbReference type="EMBL" id="RSK24499.1"/>
    </source>
</evidence>